<gene>
    <name evidence="1" type="ORF">LUCI_4733</name>
</gene>
<dbReference type="AlphaFoldDB" id="A0A498RH54"/>
<protein>
    <submittedName>
        <fullName evidence="1">Transcription regulator rrf2-type</fullName>
    </submittedName>
</protein>
<evidence type="ECO:0000313" key="1">
    <source>
        <dbReference type="EMBL" id="VBB09443.1"/>
    </source>
</evidence>
<dbReference type="SUPFAM" id="SSF46785">
    <property type="entry name" value="Winged helix' DNA-binding domain"/>
    <property type="match status" value="1"/>
</dbReference>
<evidence type="ECO:0000313" key="2">
    <source>
        <dbReference type="Proteomes" id="UP000277811"/>
    </source>
</evidence>
<keyword evidence="2" id="KW-1185">Reference proteome</keyword>
<dbReference type="Proteomes" id="UP000277811">
    <property type="component" value="Unassembled WGS sequence"/>
</dbReference>
<feature type="non-terminal residue" evidence="1">
    <location>
        <position position="153"/>
    </location>
</feature>
<proteinExistence type="predicted"/>
<reference evidence="1 2" key="1">
    <citation type="submission" date="2018-06" db="EMBL/GenBank/DDBJ databases">
        <authorList>
            <person name="Strepis N."/>
        </authorList>
    </citation>
    <scope>NUCLEOTIDE SEQUENCE [LARGE SCALE GENOMIC DNA]</scope>
    <source>
        <strain evidence="1">LUCI</strain>
    </source>
</reference>
<name>A0A498RH54_9FIRM</name>
<dbReference type="InterPro" id="IPR036388">
    <property type="entry name" value="WH-like_DNA-bd_sf"/>
</dbReference>
<accession>A0A498RH54</accession>
<dbReference type="EMBL" id="UPPP01000116">
    <property type="protein sequence ID" value="VBB09443.1"/>
    <property type="molecule type" value="Genomic_DNA"/>
</dbReference>
<dbReference type="InterPro" id="IPR036390">
    <property type="entry name" value="WH_DNA-bd_sf"/>
</dbReference>
<sequence length="153" mass="16904">MNNLHHEIVMLLVQRKTSYANPMNSQQIGAALKVTPSYVRGQLAILVRKKLVEVRRGNGGGYYAGKGCGQKMMMNNMEQPLDKLGCTMEEMLEYLQLLEDGCKKIPAEFYTGKEIQAIESLLQIMEGLHGYQKLIKSAAVLLNIDASAALGEG</sequence>
<dbReference type="InterPro" id="IPR000944">
    <property type="entry name" value="Tscrpt_reg_Rrf2"/>
</dbReference>
<dbReference type="Pfam" id="PF02082">
    <property type="entry name" value="Rrf2"/>
    <property type="match status" value="1"/>
</dbReference>
<dbReference type="CDD" id="cd00090">
    <property type="entry name" value="HTH_ARSR"/>
    <property type="match status" value="1"/>
</dbReference>
<dbReference type="InterPro" id="IPR011991">
    <property type="entry name" value="ArsR-like_HTH"/>
</dbReference>
<dbReference type="Gene3D" id="1.10.10.10">
    <property type="entry name" value="Winged helix-like DNA-binding domain superfamily/Winged helix DNA-binding domain"/>
    <property type="match status" value="1"/>
</dbReference>
<organism evidence="1 2">
    <name type="scientific">Lucifera butyrica</name>
    <dbReference type="NCBI Taxonomy" id="1351585"/>
    <lineage>
        <taxon>Bacteria</taxon>
        <taxon>Bacillati</taxon>
        <taxon>Bacillota</taxon>
        <taxon>Negativicutes</taxon>
        <taxon>Veillonellales</taxon>
        <taxon>Veillonellaceae</taxon>
        <taxon>Lucifera</taxon>
    </lineage>
</organism>
<dbReference type="RefSeq" id="WP_207858370.1">
    <property type="nucleotide sequence ID" value="NZ_UPPP01000116.1"/>
</dbReference>